<dbReference type="KEGG" id="acom:CEW83_19410"/>
<feature type="domain" description="Type 4 fimbrial biogenesis protein PilX N-terminal" evidence="2">
    <location>
        <begin position="11"/>
        <end position="61"/>
    </location>
</feature>
<feature type="domain" description="PilX/PilW C-terminal" evidence="1">
    <location>
        <begin position="101"/>
        <end position="187"/>
    </location>
</feature>
<dbReference type="Pfam" id="PF13681">
    <property type="entry name" value="PilX"/>
    <property type="match status" value="1"/>
</dbReference>
<name>A0A2U8GTY5_9RHOO</name>
<accession>A0A2U8GTY5</accession>
<reference evidence="3 4" key="1">
    <citation type="submission" date="2017-06" db="EMBL/GenBank/DDBJ databases">
        <title>Azoarcus.</title>
        <authorList>
            <person name="Woo J.-H."/>
            <person name="Kim H.-S."/>
        </authorList>
    </citation>
    <scope>NUCLEOTIDE SEQUENCE [LARGE SCALE GENOMIC DNA]</scope>
    <source>
        <strain evidence="3 4">TSPY31</strain>
    </source>
</reference>
<dbReference type="Pfam" id="PF14341">
    <property type="entry name" value="PilX_N"/>
    <property type="match status" value="1"/>
</dbReference>
<dbReference type="EMBL" id="CP022187">
    <property type="protein sequence ID" value="AWI77132.1"/>
    <property type="molecule type" value="Genomic_DNA"/>
</dbReference>
<evidence type="ECO:0000259" key="2">
    <source>
        <dbReference type="Pfam" id="PF14341"/>
    </source>
</evidence>
<protein>
    <submittedName>
        <fullName evidence="3">Pilus assembly protein</fullName>
    </submittedName>
</protein>
<dbReference type="InterPro" id="IPR025205">
    <property type="entry name" value="PilX/PilW_C"/>
</dbReference>
<sequence length="189" mass="19816">MKTAMTQRVQRGAALIVSLILLIVLTLLGLSSIRTVAQEERMTANTFDRSLGFQGAEAALRVGEAVAQLQADAAPANPGFDSAGLYSDSDSSCGVSPCQGGLCSQPDKDCGVRWLDSAFAGWVNAGGLSLGALAETPQYFVEYLGGNFPCNIDDPTSGAQNCKRYRVTARSNSGGDRANVILQSIYAAE</sequence>
<dbReference type="InterPro" id="IPR025746">
    <property type="entry name" value="PilX_N_dom"/>
</dbReference>
<evidence type="ECO:0000313" key="3">
    <source>
        <dbReference type="EMBL" id="AWI77132.1"/>
    </source>
</evidence>
<organism evidence="3 4">
    <name type="scientific">Parazoarcus communis</name>
    <dbReference type="NCBI Taxonomy" id="41977"/>
    <lineage>
        <taxon>Bacteria</taxon>
        <taxon>Pseudomonadati</taxon>
        <taxon>Pseudomonadota</taxon>
        <taxon>Betaproteobacteria</taxon>
        <taxon>Rhodocyclales</taxon>
        <taxon>Zoogloeaceae</taxon>
        <taxon>Parazoarcus</taxon>
    </lineage>
</organism>
<proteinExistence type="predicted"/>
<evidence type="ECO:0000259" key="1">
    <source>
        <dbReference type="Pfam" id="PF13681"/>
    </source>
</evidence>
<evidence type="ECO:0000313" key="4">
    <source>
        <dbReference type="Proteomes" id="UP000244930"/>
    </source>
</evidence>
<keyword evidence="4" id="KW-1185">Reference proteome</keyword>
<dbReference type="Proteomes" id="UP000244930">
    <property type="component" value="Chromosome"/>
</dbReference>
<gene>
    <name evidence="3" type="ORF">CEW83_19410</name>
</gene>
<dbReference type="AlphaFoldDB" id="A0A2U8GTY5"/>